<evidence type="ECO:0000256" key="1">
    <source>
        <dbReference type="SAM" id="SignalP"/>
    </source>
</evidence>
<proteinExistence type="predicted"/>
<dbReference type="VEuPathDB" id="VectorBase:LOC119178226"/>
<keyword evidence="1" id="KW-0732">Signal</keyword>
<dbReference type="AlphaFoldDB" id="A0A6M2DA97"/>
<reference evidence="2" key="1">
    <citation type="submission" date="2019-09" db="EMBL/GenBank/DDBJ databases">
        <title>Organ-specific transcriptomic study of the physiology of the cattle tick, Rhipicephalus microplus.</title>
        <authorList>
            <person name="Tirloni L."/>
            <person name="Braz G."/>
            <person name="Gandara A.C.P."/>
            <person name="Sabadin G.A."/>
            <person name="da Silva R.M."/>
            <person name="Guizzo M.G."/>
            <person name="Machado J.A."/>
            <person name="Costa E.P."/>
            <person name="Gomes H.F."/>
            <person name="Moraes J."/>
            <person name="Mota M.B.S."/>
            <person name="Mesquita R.D."/>
            <person name="Alvarenga P.H."/>
            <person name="Alves F."/>
            <person name="Seixas A."/>
            <person name="da Fonseca R.N."/>
            <person name="Fogaca A."/>
            <person name="Logullo C."/>
            <person name="Tanaka A."/>
            <person name="Daffre S."/>
            <person name="Termignoni C."/>
            <person name="Vaz I.S.Jr."/>
            <person name="Oliveira P.L."/>
            <person name="Ribeiro J.M."/>
        </authorList>
    </citation>
    <scope>NUCLEOTIDE SEQUENCE</scope>
    <source>
        <strain evidence="2">Porto Alegre</strain>
    </source>
</reference>
<accession>A0A6M2DA97</accession>
<sequence>MKQSISSLCLIGCVAICVYSSDTEKNQQTLEVANDEGSRSLDLTAVYTDKAVHAISQGLRDTAQQLEHAADENEYFFKNLWKKTKKVLKEAGKVIGNTAKKVGKAVGKTAKVVIKSKAADLTKKVPEKEARSVWRRKRHT</sequence>
<feature type="chain" id="PRO_5026761553" evidence="1">
    <location>
        <begin position="21"/>
        <end position="140"/>
    </location>
</feature>
<evidence type="ECO:0000313" key="2">
    <source>
        <dbReference type="EMBL" id="NOV42550.1"/>
    </source>
</evidence>
<dbReference type="EMBL" id="GHWJ01009813">
    <property type="protein sequence ID" value="NOV42550.1"/>
    <property type="molecule type" value="Transcribed_RNA"/>
</dbReference>
<protein>
    <submittedName>
        <fullName evidence="2">Putative secreted protein</fullName>
    </submittedName>
</protein>
<organism evidence="2">
    <name type="scientific">Rhipicephalus microplus</name>
    <name type="common">Cattle tick</name>
    <name type="synonym">Boophilus microplus</name>
    <dbReference type="NCBI Taxonomy" id="6941"/>
    <lineage>
        <taxon>Eukaryota</taxon>
        <taxon>Metazoa</taxon>
        <taxon>Ecdysozoa</taxon>
        <taxon>Arthropoda</taxon>
        <taxon>Chelicerata</taxon>
        <taxon>Arachnida</taxon>
        <taxon>Acari</taxon>
        <taxon>Parasitiformes</taxon>
        <taxon>Ixodida</taxon>
        <taxon>Ixodoidea</taxon>
        <taxon>Ixodidae</taxon>
        <taxon>Rhipicephalinae</taxon>
        <taxon>Rhipicephalus</taxon>
        <taxon>Boophilus</taxon>
    </lineage>
</organism>
<name>A0A6M2DA97_RHIMP</name>
<feature type="signal peptide" evidence="1">
    <location>
        <begin position="1"/>
        <end position="20"/>
    </location>
</feature>